<evidence type="ECO:0000256" key="3">
    <source>
        <dbReference type="SAM" id="MobiDB-lite"/>
    </source>
</evidence>
<feature type="domain" description="HTH La-type RNA-binding" evidence="4">
    <location>
        <begin position="956"/>
        <end position="1000"/>
    </location>
</feature>
<feature type="region of interest" description="Disordered" evidence="3">
    <location>
        <begin position="507"/>
        <end position="533"/>
    </location>
</feature>
<feature type="compositionally biased region" description="Low complexity" evidence="3">
    <location>
        <begin position="315"/>
        <end position="324"/>
    </location>
</feature>
<dbReference type="AlphaFoldDB" id="A0A0D0DAN6"/>
<dbReference type="InterPro" id="IPR006630">
    <property type="entry name" value="La_HTH"/>
</dbReference>
<proteinExistence type="predicted"/>
<feature type="compositionally biased region" description="Low complexity" evidence="3">
    <location>
        <begin position="155"/>
        <end position="174"/>
    </location>
</feature>
<dbReference type="GO" id="GO:0003723">
    <property type="term" value="F:RNA binding"/>
    <property type="evidence" value="ECO:0007669"/>
    <property type="project" value="UniProtKB-UniRule"/>
</dbReference>
<dbReference type="SUPFAM" id="SSF46785">
    <property type="entry name" value="Winged helix' DNA-binding domain"/>
    <property type="match status" value="1"/>
</dbReference>
<dbReference type="HOGENOM" id="CLU_278627_0_0_1"/>
<dbReference type="PROSITE" id="PS50961">
    <property type="entry name" value="HTH_LA"/>
    <property type="match status" value="1"/>
</dbReference>
<evidence type="ECO:0000256" key="2">
    <source>
        <dbReference type="PROSITE-ProRule" id="PRU00332"/>
    </source>
</evidence>
<dbReference type="STRING" id="930991.A0A0D0DAN6"/>
<reference evidence="6" key="2">
    <citation type="submission" date="2015-01" db="EMBL/GenBank/DDBJ databases">
        <title>Evolutionary Origins and Diversification of the Mycorrhizal Mutualists.</title>
        <authorList>
            <consortium name="DOE Joint Genome Institute"/>
            <consortium name="Mycorrhizal Genomics Consortium"/>
            <person name="Kohler A."/>
            <person name="Kuo A."/>
            <person name="Nagy L.G."/>
            <person name="Floudas D."/>
            <person name="Copeland A."/>
            <person name="Barry K.W."/>
            <person name="Cichocki N."/>
            <person name="Veneault-Fourrey C."/>
            <person name="LaButti K."/>
            <person name="Lindquist E.A."/>
            <person name="Lipzen A."/>
            <person name="Lundell T."/>
            <person name="Morin E."/>
            <person name="Murat C."/>
            <person name="Riley R."/>
            <person name="Ohm R."/>
            <person name="Sun H."/>
            <person name="Tunlid A."/>
            <person name="Henrissat B."/>
            <person name="Grigoriev I.V."/>
            <person name="Hibbett D.S."/>
            <person name="Martin F."/>
        </authorList>
    </citation>
    <scope>NUCLEOTIDE SEQUENCE [LARGE SCALE GENOMIC DNA]</scope>
    <source>
        <strain evidence="6">Ve08.2h10</strain>
    </source>
</reference>
<dbReference type="Proteomes" id="UP000054538">
    <property type="component" value="Unassembled WGS sequence"/>
</dbReference>
<dbReference type="OrthoDB" id="340227at2759"/>
<evidence type="ECO:0000259" key="4">
    <source>
        <dbReference type="PROSITE" id="PS50961"/>
    </source>
</evidence>
<reference evidence="5 6" key="1">
    <citation type="submission" date="2014-04" db="EMBL/GenBank/DDBJ databases">
        <authorList>
            <consortium name="DOE Joint Genome Institute"/>
            <person name="Kuo A."/>
            <person name="Kohler A."/>
            <person name="Jargeat P."/>
            <person name="Nagy L.G."/>
            <person name="Floudas D."/>
            <person name="Copeland A."/>
            <person name="Barry K.W."/>
            <person name="Cichocki N."/>
            <person name="Veneault-Fourrey C."/>
            <person name="LaButti K."/>
            <person name="Lindquist E.A."/>
            <person name="Lipzen A."/>
            <person name="Lundell T."/>
            <person name="Morin E."/>
            <person name="Murat C."/>
            <person name="Sun H."/>
            <person name="Tunlid A."/>
            <person name="Henrissat B."/>
            <person name="Grigoriev I.V."/>
            <person name="Hibbett D.S."/>
            <person name="Martin F."/>
            <person name="Nordberg H.P."/>
            <person name="Cantor M.N."/>
            <person name="Hua S.X."/>
        </authorList>
    </citation>
    <scope>NUCLEOTIDE SEQUENCE [LARGE SCALE GENOMIC DNA]</scope>
    <source>
        <strain evidence="5 6">Ve08.2h10</strain>
    </source>
</reference>
<feature type="compositionally biased region" description="Polar residues" evidence="3">
    <location>
        <begin position="222"/>
        <end position="231"/>
    </location>
</feature>
<feature type="region of interest" description="Disordered" evidence="3">
    <location>
        <begin position="248"/>
        <end position="391"/>
    </location>
</feature>
<evidence type="ECO:0000313" key="6">
    <source>
        <dbReference type="Proteomes" id="UP000054538"/>
    </source>
</evidence>
<feature type="compositionally biased region" description="Polar residues" evidence="3">
    <location>
        <begin position="357"/>
        <end position="366"/>
    </location>
</feature>
<feature type="compositionally biased region" description="Low complexity" evidence="3">
    <location>
        <begin position="291"/>
        <end position="302"/>
    </location>
</feature>
<feature type="compositionally biased region" description="Basic residues" evidence="3">
    <location>
        <begin position="883"/>
        <end position="897"/>
    </location>
</feature>
<keyword evidence="1 2" id="KW-0694">RNA-binding</keyword>
<protein>
    <recommendedName>
        <fullName evidence="4">HTH La-type RNA-binding domain-containing protein</fullName>
    </recommendedName>
</protein>
<feature type="compositionally biased region" description="Polar residues" evidence="3">
    <location>
        <begin position="23"/>
        <end position="35"/>
    </location>
</feature>
<evidence type="ECO:0000313" key="5">
    <source>
        <dbReference type="EMBL" id="KIK94197.1"/>
    </source>
</evidence>
<feature type="region of interest" description="Disordered" evidence="3">
    <location>
        <begin position="847"/>
        <end position="900"/>
    </location>
</feature>
<feature type="region of interest" description="Disordered" evidence="3">
    <location>
        <begin position="422"/>
        <end position="442"/>
    </location>
</feature>
<dbReference type="EMBL" id="KN825123">
    <property type="protein sequence ID" value="KIK94197.1"/>
    <property type="molecule type" value="Genomic_DNA"/>
</dbReference>
<keyword evidence="6" id="KW-1185">Reference proteome</keyword>
<feature type="compositionally biased region" description="Low complexity" evidence="3">
    <location>
        <begin position="104"/>
        <end position="115"/>
    </location>
</feature>
<evidence type="ECO:0000256" key="1">
    <source>
        <dbReference type="ARBA" id="ARBA00022884"/>
    </source>
</evidence>
<dbReference type="InParanoid" id="A0A0D0DAN6"/>
<feature type="compositionally biased region" description="Polar residues" evidence="3">
    <location>
        <begin position="191"/>
        <end position="203"/>
    </location>
</feature>
<accession>A0A0D0DAN6</accession>
<feature type="region of interest" description="Disordered" evidence="3">
    <location>
        <begin position="1"/>
        <end position="234"/>
    </location>
</feature>
<feature type="region of interest" description="Disordered" evidence="3">
    <location>
        <begin position="667"/>
        <end position="694"/>
    </location>
</feature>
<gene>
    <name evidence="5" type="ORF">PAXRUDRAFT_467297</name>
</gene>
<feature type="compositionally biased region" description="Low complexity" evidence="3">
    <location>
        <begin position="270"/>
        <end position="284"/>
    </location>
</feature>
<feature type="compositionally biased region" description="Basic and acidic residues" evidence="3">
    <location>
        <begin position="127"/>
        <end position="145"/>
    </location>
</feature>
<feature type="compositionally biased region" description="Polar residues" evidence="3">
    <location>
        <begin position="605"/>
        <end position="638"/>
    </location>
</feature>
<organism evidence="5 6">
    <name type="scientific">Paxillus rubicundulus Ve08.2h10</name>
    <dbReference type="NCBI Taxonomy" id="930991"/>
    <lineage>
        <taxon>Eukaryota</taxon>
        <taxon>Fungi</taxon>
        <taxon>Dikarya</taxon>
        <taxon>Basidiomycota</taxon>
        <taxon>Agaricomycotina</taxon>
        <taxon>Agaricomycetes</taxon>
        <taxon>Agaricomycetidae</taxon>
        <taxon>Boletales</taxon>
        <taxon>Paxilineae</taxon>
        <taxon>Paxillaceae</taxon>
        <taxon>Paxillus</taxon>
    </lineage>
</organism>
<feature type="region of interest" description="Disordered" evidence="3">
    <location>
        <begin position="585"/>
        <end position="638"/>
    </location>
</feature>
<feature type="compositionally biased region" description="Low complexity" evidence="3">
    <location>
        <begin position="36"/>
        <end position="57"/>
    </location>
</feature>
<name>A0A0D0DAN6_9AGAM</name>
<dbReference type="InterPro" id="IPR036390">
    <property type="entry name" value="WH_DNA-bd_sf"/>
</dbReference>
<sequence length="1000" mass="107901">MVSSVPAPLRNPAETYAERAKKAQSSYLPSTRSVESQATASRSSSSAAPSTSRSFTSISAFPPPTGAFSLGPRLCAPSSSGRTVDARSVDTASEAAVLGNDSRTGTQASPTTSTTLKGPPVVNIWAERMKEKKAQAQLHGGEKRQQSNTMLTFPSGPSQSVSSQKASSLASSQAGTKSDVHRTSRAPVPTPTNSVATPKLASSDQHDDHDPFVVRVPPHLFRQSSSDTNSLPVVPAVDLNGWSEVSKSAIGMQRSRDNSHSAASTSDPKGSAGDHSSHHSAVSSTKNNNTSSRIHSYSRSGSAQLRRVHSRNHSRSGSSASSPRLQMRGRKLPDEDAVVAEPRYEHQRRSSYHYASPGTSDQSGYQSGPYPNGPVAPVSESPYYRRAPGPPLLDMARPPPRHAQNFIPAYALLPQYPAGHIPGHTSPHLATGHHSGPSTPPYPHYPPYPPYIFSHPSILWGDILPPAQPNPDFQDHPDISHNHINSSAPQMGFDTQAPVSPVISTEPCPPNAQATELENGHPLPGNASPQLGQAKPSRVVFGTFNVMESGDESSSLLLAGDDGEHRRERTDDVEHAIEQFTAFSIGVGPDESGPMRHVSRKASVRSLSKPQISPPTAQAANGSALVQNSNSSDVTVQSNHELNSVLPRQAEGSSMMKPVKWKFGTTLCDGLDDERRPPSSSPPPSHSDPQNHFSDISVESYSLSLARDPTEKQVSDQPVTLDFLGLASANNDPAVAASPDVSLTDHSMEKSEDGSISSDVWVVKDYGYGFGDMSGCGNAPDVVQWEMKEREKARIKENYREREMILEQCQRDRERGWVHPGRQLAWRHENGVEDERVLLEQHVDAPRGHMRPRRGSYPGSYVGHERGGHAGRRGRGFGGGYHGGRHSGGRGGSHHRPASLPYTSSPFEIISPSVDIPNGYGHPLQVPSYTPPEHDPYQVVPPPPVPAVPVPPPTFPYPMDATRTYLLGQLEYYLSSQNLAQDFFLRQRVSCGSYSGSRTD</sequence>